<sequence>MTVSRKAILLWVDNLLTKVTWKAEIMSSVGAITNGSNNLQSLQEPSTSQVDEQLRVSPLVAEPVIGEGVKVSLSGAGLNKSAAAKGRDSDIEESGLPENIQQILKMIRKLQQQIAETLVQLQAVMADKHLSPEETKVRIGSLQSALAILNGGLLTANASLAKAMKEAGLSPEQVMKAASLIMKS</sequence>
<gene>
    <name evidence="2" type="ordered locus">PFL_1911</name>
</gene>
<reference evidence="2 3" key="1">
    <citation type="journal article" date="2005" name="Nat. Biotechnol.">
        <title>Complete genome sequence of the plant commensal Pseudomonas fluorescens Pf-5.</title>
        <authorList>
            <person name="Paulsen I.T."/>
            <person name="Press C.M."/>
            <person name="Ravel J."/>
            <person name="Kobayashi D.Y."/>
            <person name="Myers G.S."/>
            <person name="Mavrodi D.V."/>
            <person name="DeBoy R.T."/>
            <person name="Seshadri R."/>
            <person name="Ren Q."/>
            <person name="Madupu R."/>
            <person name="Dodson R.J."/>
            <person name="Durkin A.S."/>
            <person name="Brinkac L.M."/>
            <person name="Daugherty S.C."/>
            <person name="Sullivan S.A."/>
            <person name="Rosovitz M.J."/>
            <person name="Gwinn M.L."/>
            <person name="Zhou L."/>
            <person name="Schneider D.J."/>
            <person name="Cartinhour S.W."/>
            <person name="Nelson W.C."/>
            <person name="Weidman J."/>
            <person name="Watkins K."/>
            <person name="Tran K."/>
            <person name="Khouri H."/>
            <person name="Pierson E.A."/>
            <person name="Pierson L.S.III."/>
            <person name="Thomashow L.S."/>
            <person name="Loper J.E."/>
        </authorList>
    </citation>
    <scope>NUCLEOTIDE SEQUENCE [LARGE SCALE GENOMIC DNA]</scope>
    <source>
        <strain evidence="3">ATCC BAA-477 / NRRL B-23932 / Pf-5</strain>
    </source>
</reference>
<organism evidence="2 3">
    <name type="scientific">Pseudomonas fluorescens (strain ATCC BAA-477 / NRRL B-23932 / Pf-5)</name>
    <dbReference type="NCBI Taxonomy" id="220664"/>
    <lineage>
        <taxon>Bacteria</taxon>
        <taxon>Pseudomonadati</taxon>
        <taxon>Pseudomonadota</taxon>
        <taxon>Gammaproteobacteria</taxon>
        <taxon>Pseudomonadales</taxon>
        <taxon>Pseudomonadaceae</taxon>
        <taxon>Pseudomonas</taxon>
    </lineage>
</organism>
<evidence type="ECO:0000313" key="2">
    <source>
        <dbReference type="EMBL" id="AAY91198.1"/>
    </source>
</evidence>
<dbReference type="AlphaFoldDB" id="Q4KFF3"/>
<dbReference type="HOGENOM" id="CLU_125978_1_0_6"/>
<accession>Q4KFF3</accession>
<dbReference type="KEGG" id="pfl:PFL_1911"/>
<dbReference type="eggNOG" id="ENOG5033364">
    <property type="taxonomic scope" value="Bacteria"/>
</dbReference>
<name>Q4KFF3_PSEF5</name>
<proteinExistence type="predicted"/>
<keyword evidence="1" id="KW-0175">Coiled coil</keyword>
<dbReference type="STRING" id="220664.PFL_1911"/>
<dbReference type="EMBL" id="CP000076">
    <property type="protein sequence ID" value="AAY91198.1"/>
    <property type="molecule type" value="Genomic_DNA"/>
</dbReference>
<feature type="coiled-coil region" evidence="1">
    <location>
        <begin position="100"/>
        <end position="127"/>
    </location>
</feature>
<dbReference type="Proteomes" id="UP000008540">
    <property type="component" value="Chromosome"/>
</dbReference>
<evidence type="ECO:0000256" key="1">
    <source>
        <dbReference type="SAM" id="Coils"/>
    </source>
</evidence>
<protein>
    <submittedName>
        <fullName evidence="2">Uncharacterized protein</fullName>
    </submittedName>
</protein>
<evidence type="ECO:0000313" key="3">
    <source>
        <dbReference type="Proteomes" id="UP000008540"/>
    </source>
</evidence>